<evidence type="ECO:0000259" key="5">
    <source>
        <dbReference type="PROSITE" id="PS51387"/>
    </source>
</evidence>
<name>A0A8H8QZM0_9HELO</name>
<keyword evidence="7" id="KW-1185">Reference proteome</keyword>
<dbReference type="Pfam" id="PF01565">
    <property type="entry name" value="FAD_binding_4"/>
    <property type="match status" value="1"/>
</dbReference>
<evidence type="ECO:0000256" key="1">
    <source>
        <dbReference type="ARBA" id="ARBA00005466"/>
    </source>
</evidence>
<evidence type="ECO:0000256" key="4">
    <source>
        <dbReference type="ARBA" id="ARBA00023002"/>
    </source>
</evidence>
<evidence type="ECO:0000313" key="6">
    <source>
        <dbReference type="EMBL" id="TVY25832.1"/>
    </source>
</evidence>
<dbReference type="GeneID" id="41986373"/>
<dbReference type="InterPro" id="IPR012951">
    <property type="entry name" value="BBE"/>
</dbReference>
<accession>A0A8H8QZM0</accession>
<dbReference type="RefSeq" id="XP_031004620.1">
    <property type="nucleotide sequence ID" value="XM_031151115.1"/>
</dbReference>
<evidence type="ECO:0000313" key="7">
    <source>
        <dbReference type="Proteomes" id="UP000431533"/>
    </source>
</evidence>
<keyword evidence="3" id="KW-0274">FAD</keyword>
<dbReference type="PROSITE" id="PS51387">
    <property type="entry name" value="FAD_PCMH"/>
    <property type="match status" value="1"/>
</dbReference>
<dbReference type="AlphaFoldDB" id="A0A8H8QZM0"/>
<dbReference type="InterPro" id="IPR036318">
    <property type="entry name" value="FAD-bd_PCMH-like_sf"/>
</dbReference>
<dbReference type="PANTHER" id="PTHR42973:SF17">
    <property type="entry name" value="OXIDASE, PUTATIVE (AFU_ORTHOLOGUE AFUA_6G14340)-RELATED"/>
    <property type="match status" value="1"/>
</dbReference>
<evidence type="ECO:0000256" key="2">
    <source>
        <dbReference type="ARBA" id="ARBA00022630"/>
    </source>
</evidence>
<gene>
    <name evidence="6" type="ORF">LHYA1_G006175</name>
</gene>
<dbReference type="Gene3D" id="3.30.465.10">
    <property type="match status" value="1"/>
</dbReference>
<dbReference type="SUPFAM" id="SSF56176">
    <property type="entry name" value="FAD-binding/transporter-associated domain-like"/>
    <property type="match status" value="1"/>
</dbReference>
<keyword evidence="4" id="KW-0560">Oxidoreductase</keyword>
<dbReference type="PANTHER" id="PTHR42973">
    <property type="entry name" value="BINDING OXIDOREDUCTASE, PUTATIVE (AFU_ORTHOLOGUE AFUA_1G17690)-RELATED"/>
    <property type="match status" value="1"/>
</dbReference>
<dbReference type="InterPro" id="IPR006094">
    <property type="entry name" value="Oxid_FAD_bind_N"/>
</dbReference>
<dbReference type="OrthoDB" id="415825at2759"/>
<sequence>MGQSASSPQAKCLLSAVGGNADLVAFPTKPLYQLLDVHPYNLDITVTPIAVTYPQTADQVAAIVACVTSDFKVQARGGGHNYANYALGGGDTNTVVVDLKSFQDFSMDTNSWQATIGAGTKLGDVTSRLLSAGNRAIAHGTCPDVGIGGHATMGGLGPMSRMWGSAMDHVVEVEVVLANATVITASPTQNHDVFWAIKGAGSSFGIVTNFKVETHPAPGVAVQYTYTFSGRPYANLTSRFKAWQTLISDPKLSRNLASQVTLSELGMEISGTFFGTKEEFDSLGLESVFPSHSNSTVLVFNDWAGLVGNWAENVGLTIGGVIPSAFYSKNLAFTKDNLIPDATVDRFFQNLDTVNKGTLIWFAIFDLEGGATNDPAANATAYGHRDALFYFQTYGVDILKVTDKTRAFITEMNDIIAAAYPPNTLGSYAGYVDPELANPQQAYYRSNLPRLEQLKGIIDPQDVFHNPESIKASS</sequence>
<reference evidence="6 7" key="1">
    <citation type="submission" date="2018-05" db="EMBL/GenBank/DDBJ databases">
        <title>Genome sequencing and assembly of the regulated plant pathogen Lachnellula willkommii and related sister species for the development of diagnostic species identification markers.</title>
        <authorList>
            <person name="Giroux E."/>
            <person name="Bilodeau G."/>
        </authorList>
    </citation>
    <scope>NUCLEOTIDE SEQUENCE [LARGE SCALE GENOMIC DNA]</scope>
    <source>
        <strain evidence="6 7">CBS 185.66</strain>
    </source>
</reference>
<dbReference type="Proteomes" id="UP000431533">
    <property type="component" value="Unassembled WGS sequence"/>
</dbReference>
<evidence type="ECO:0000256" key="3">
    <source>
        <dbReference type="ARBA" id="ARBA00022827"/>
    </source>
</evidence>
<proteinExistence type="inferred from homology"/>
<feature type="domain" description="FAD-binding PCMH-type" evidence="5">
    <location>
        <begin position="44"/>
        <end position="217"/>
    </location>
</feature>
<dbReference type="Gene3D" id="3.40.462.20">
    <property type="match status" value="1"/>
</dbReference>
<organism evidence="6 7">
    <name type="scientific">Lachnellula hyalina</name>
    <dbReference type="NCBI Taxonomy" id="1316788"/>
    <lineage>
        <taxon>Eukaryota</taxon>
        <taxon>Fungi</taxon>
        <taxon>Dikarya</taxon>
        <taxon>Ascomycota</taxon>
        <taxon>Pezizomycotina</taxon>
        <taxon>Leotiomycetes</taxon>
        <taxon>Helotiales</taxon>
        <taxon>Lachnaceae</taxon>
        <taxon>Lachnellula</taxon>
    </lineage>
</organism>
<dbReference type="InterPro" id="IPR016169">
    <property type="entry name" value="FAD-bd_PCMH_sub2"/>
</dbReference>
<dbReference type="GO" id="GO:0071949">
    <property type="term" value="F:FAD binding"/>
    <property type="evidence" value="ECO:0007669"/>
    <property type="project" value="InterPro"/>
</dbReference>
<dbReference type="EMBL" id="QGMH01000084">
    <property type="protein sequence ID" value="TVY25832.1"/>
    <property type="molecule type" value="Genomic_DNA"/>
</dbReference>
<dbReference type="InterPro" id="IPR016166">
    <property type="entry name" value="FAD-bd_PCMH"/>
</dbReference>
<protein>
    <submittedName>
        <fullName evidence="6">Berberine bridge enzyme-like protein</fullName>
    </submittedName>
</protein>
<keyword evidence="2" id="KW-0285">Flavoprotein</keyword>
<comment type="similarity">
    <text evidence="1">Belongs to the oxygen-dependent FAD-linked oxidoreductase family.</text>
</comment>
<dbReference type="InterPro" id="IPR050416">
    <property type="entry name" value="FAD-linked_Oxidoreductase"/>
</dbReference>
<dbReference type="Pfam" id="PF08031">
    <property type="entry name" value="BBE"/>
    <property type="match status" value="1"/>
</dbReference>
<comment type="caution">
    <text evidence="6">The sequence shown here is derived from an EMBL/GenBank/DDBJ whole genome shotgun (WGS) entry which is preliminary data.</text>
</comment>
<dbReference type="GO" id="GO:0016491">
    <property type="term" value="F:oxidoreductase activity"/>
    <property type="evidence" value="ECO:0007669"/>
    <property type="project" value="UniProtKB-KW"/>
</dbReference>